<proteinExistence type="predicted"/>
<evidence type="ECO:0000313" key="3">
    <source>
        <dbReference type="EMBL" id="OKP08280.1"/>
    </source>
</evidence>
<protein>
    <submittedName>
        <fullName evidence="3">Uncharacterized protein</fullName>
    </submittedName>
</protein>
<keyword evidence="2" id="KW-0732">Signal</keyword>
<evidence type="ECO:0000256" key="2">
    <source>
        <dbReference type="SAM" id="SignalP"/>
    </source>
</evidence>
<feature type="signal peptide" evidence="2">
    <location>
        <begin position="1"/>
        <end position="16"/>
    </location>
</feature>
<accession>A0A1Q5U734</accession>
<feature type="compositionally biased region" description="Basic and acidic residues" evidence="1">
    <location>
        <begin position="233"/>
        <end position="244"/>
    </location>
</feature>
<organism evidence="3 4">
    <name type="scientific">Penicillium subrubescens</name>
    <dbReference type="NCBI Taxonomy" id="1316194"/>
    <lineage>
        <taxon>Eukaryota</taxon>
        <taxon>Fungi</taxon>
        <taxon>Dikarya</taxon>
        <taxon>Ascomycota</taxon>
        <taxon>Pezizomycotina</taxon>
        <taxon>Eurotiomycetes</taxon>
        <taxon>Eurotiomycetidae</taxon>
        <taxon>Eurotiales</taxon>
        <taxon>Aspergillaceae</taxon>
        <taxon>Penicillium</taxon>
    </lineage>
</organism>
<dbReference type="Proteomes" id="UP000186955">
    <property type="component" value="Unassembled WGS sequence"/>
</dbReference>
<keyword evidence="4" id="KW-1185">Reference proteome</keyword>
<dbReference type="AlphaFoldDB" id="A0A1Q5U734"/>
<comment type="caution">
    <text evidence="3">The sequence shown here is derived from an EMBL/GenBank/DDBJ whole genome shotgun (WGS) entry which is preliminary data.</text>
</comment>
<gene>
    <name evidence="3" type="ORF">PENSUB_5647</name>
</gene>
<feature type="chain" id="PRO_5012502354" evidence="2">
    <location>
        <begin position="17"/>
        <end position="675"/>
    </location>
</feature>
<evidence type="ECO:0000256" key="1">
    <source>
        <dbReference type="SAM" id="MobiDB-lite"/>
    </source>
</evidence>
<reference evidence="3 4" key="1">
    <citation type="submission" date="2016-10" db="EMBL/GenBank/DDBJ databases">
        <title>Genome sequence of the ascomycete fungus Penicillium subrubescens.</title>
        <authorList>
            <person name="De Vries R.P."/>
            <person name="Peng M."/>
            <person name="Dilokpimol A."/>
            <person name="Hilden K."/>
            <person name="Makela M.R."/>
            <person name="Grigoriev I."/>
            <person name="Riley R."/>
            <person name="Granchi Z."/>
        </authorList>
    </citation>
    <scope>NUCLEOTIDE SEQUENCE [LARGE SCALE GENOMIC DNA]</scope>
    <source>
        <strain evidence="3 4">CBS 132785</strain>
    </source>
</reference>
<dbReference type="STRING" id="1316194.A0A1Q5U734"/>
<feature type="region of interest" description="Disordered" evidence="1">
    <location>
        <begin position="222"/>
        <end position="244"/>
    </location>
</feature>
<dbReference type="EMBL" id="MNBE01000569">
    <property type="protein sequence ID" value="OKP08280.1"/>
    <property type="molecule type" value="Genomic_DNA"/>
</dbReference>
<name>A0A1Q5U734_9EURO</name>
<evidence type="ECO:0000313" key="4">
    <source>
        <dbReference type="Proteomes" id="UP000186955"/>
    </source>
</evidence>
<sequence>MRSLFMTSFLVSVAMAWPVEVPPQETESPTRVEERDIGQVLAIIPTTTGQIGINPVLVDPVATDGPYATYFSNYIDNKGNVQVKTKDNKPTTATVTAPVAVMTGPSGDLDILMTPKLQTQLENMMNKAPACSKKREAACGITKFLEDFKADNSEVIKALKDAVKDIQFLSEEVLKALGTSATAQEAQMVATGIGSMSLVWMAFHVYAKNHLPLVFGIKRPPKNNLPTTEDPPADPKKCPADAPKGKDAPLCGDCKGDKNVCQDGKYKYCECLDVIKPIFYTFDKAWLDAQADAIKYALAHMDDKPKVTCSDTGYSNAVAVDVSFVNSLADKFCKGDSKKERHMTLAGNDISSDAYKKYTFDLAYAPPKDVNEQCDTDCPGAIKAMTSNCQGLDSHSVQRGANVTLPCGAIYSYKINIPDRPDQADITCANGGDYSKAIDVDVSFFKRMSENFCGGDLSKTPKKDLTSDDIKSSAYKGYKFHFETDSRTDCLPDCKATFEKIAPKCQGLNSHSIQPSGSAKFSCGTSFSYKIEKPGQAPPTTTPGNKLGSIKCHGANDFGSHADISPDWQNSYTGWACAGTAIPDNIMDEKSAPIVWQTKTNDAPYYYSISWVNGCRGEKQSPWAPLGDQKFPDSNDQVTCQKLLRKDFTDCNNGGVGGYRDAGCLRYEFKAQYTK</sequence>